<keyword evidence="1" id="KW-0812">Transmembrane</keyword>
<keyword evidence="1" id="KW-1133">Transmembrane helix</keyword>
<keyword evidence="1" id="KW-0472">Membrane</keyword>
<dbReference type="Proteomes" id="UP000193689">
    <property type="component" value="Unassembled WGS sequence"/>
</dbReference>
<comment type="caution">
    <text evidence="2">The sequence shown here is derived from an EMBL/GenBank/DDBJ whole genome shotgun (WGS) entry which is preliminary data.</text>
</comment>
<dbReference type="RefSeq" id="XP_040711238.1">
    <property type="nucleotide sequence ID" value="XM_040864426.1"/>
</dbReference>
<accession>A0A1Y2DFY3</accession>
<feature type="transmembrane region" description="Helical" evidence="1">
    <location>
        <begin position="26"/>
        <end position="47"/>
    </location>
</feature>
<dbReference type="GeneID" id="63780638"/>
<evidence type="ECO:0000256" key="1">
    <source>
        <dbReference type="SAM" id="Phobius"/>
    </source>
</evidence>
<organism evidence="2 3">
    <name type="scientific">Pseudomassariella vexata</name>
    <dbReference type="NCBI Taxonomy" id="1141098"/>
    <lineage>
        <taxon>Eukaryota</taxon>
        <taxon>Fungi</taxon>
        <taxon>Dikarya</taxon>
        <taxon>Ascomycota</taxon>
        <taxon>Pezizomycotina</taxon>
        <taxon>Sordariomycetes</taxon>
        <taxon>Xylariomycetidae</taxon>
        <taxon>Amphisphaeriales</taxon>
        <taxon>Pseudomassariaceae</taxon>
        <taxon>Pseudomassariella</taxon>
    </lineage>
</organism>
<reference evidence="2 3" key="1">
    <citation type="submission" date="2016-07" db="EMBL/GenBank/DDBJ databases">
        <title>Pervasive Adenine N6-methylation of Active Genes in Fungi.</title>
        <authorList>
            <consortium name="DOE Joint Genome Institute"/>
            <person name="Mondo S.J."/>
            <person name="Dannebaum R.O."/>
            <person name="Kuo R.C."/>
            <person name="Labutti K."/>
            <person name="Haridas S."/>
            <person name="Kuo A."/>
            <person name="Salamov A."/>
            <person name="Ahrendt S.R."/>
            <person name="Lipzen A."/>
            <person name="Sullivan W."/>
            <person name="Andreopoulos W.B."/>
            <person name="Clum A."/>
            <person name="Lindquist E."/>
            <person name="Daum C."/>
            <person name="Ramamoorthy G.K."/>
            <person name="Gryganskyi A."/>
            <person name="Culley D."/>
            <person name="Magnuson J.K."/>
            <person name="James T.Y."/>
            <person name="O'Malley M.A."/>
            <person name="Stajich J.E."/>
            <person name="Spatafora J.W."/>
            <person name="Visel A."/>
            <person name="Grigoriev I.V."/>
        </authorList>
    </citation>
    <scope>NUCLEOTIDE SEQUENCE [LARGE SCALE GENOMIC DNA]</scope>
    <source>
        <strain evidence="2 3">CBS 129021</strain>
    </source>
</reference>
<dbReference type="AlphaFoldDB" id="A0A1Y2DFY3"/>
<dbReference type="InParanoid" id="A0A1Y2DFY3"/>
<dbReference type="EMBL" id="MCFJ01000017">
    <property type="protein sequence ID" value="ORY58203.1"/>
    <property type="molecule type" value="Genomic_DNA"/>
</dbReference>
<keyword evidence="3" id="KW-1185">Reference proteome</keyword>
<gene>
    <name evidence="2" type="ORF">BCR38DRAFT_489680</name>
</gene>
<evidence type="ECO:0000313" key="3">
    <source>
        <dbReference type="Proteomes" id="UP000193689"/>
    </source>
</evidence>
<proteinExistence type="predicted"/>
<evidence type="ECO:0000313" key="2">
    <source>
        <dbReference type="EMBL" id="ORY58203.1"/>
    </source>
</evidence>
<protein>
    <submittedName>
        <fullName evidence="2">Uncharacterized protein</fullName>
    </submittedName>
</protein>
<name>A0A1Y2DFY3_9PEZI</name>
<sequence length="114" mass="13085">MPLQFRALYTHDCPASRWEELDLPSIMVIFGVFFALLAFLVLGCYWWPRFLGRRRQQLRGVTANIFAGLHRRGDVDIWMDGCELEMLPAMPPPSYNYKMDGPAMMSGALPPGYK</sequence>